<dbReference type="AlphaFoldDB" id="A0A0A0K9J8"/>
<protein>
    <submittedName>
        <fullName evidence="1">Uncharacterized protein</fullName>
    </submittedName>
</protein>
<reference evidence="1 2" key="2">
    <citation type="journal article" date="2009" name="PLoS ONE">
        <title>An integrated genetic and cytogenetic map of the cucumber genome.</title>
        <authorList>
            <person name="Ren Y."/>
            <person name="Zhang Z."/>
            <person name="Liu J."/>
            <person name="Staub J.E."/>
            <person name="Han Y."/>
            <person name="Cheng Z."/>
            <person name="Li X."/>
            <person name="Lu J."/>
            <person name="Miao H."/>
            <person name="Kang H."/>
            <person name="Xie B."/>
            <person name="Gu X."/>
            <person name="Wang X."/>
            <person name="Du Y."/>
            <person name="Jin W."/>
            <person name="Huang S."/>
        </authorList>
    </citation>
    <scope>NUCLEOTIDE SEQUENCE [LARGE SCALE GENOMIC DNA]</scope>
    <source>
        <strain evidence="2">cv. 9930</strain>
    </source>
</reference>
<reference evidence="1 2" key="4">
    <citation type="journal article" date="2011" name="BMC Genomics">
        <title>RNA-Seq improves annotation of protein-coding genes in the cucumber genome.</title>
        <authorList>
            <person name="Li Z."/>
            <person name="Zhang Z."/>
            <person name="Yan P."/>
            <person name="Huang S."/>
            <person name="Fei Z."/>
            <person name="Lin K."/>
        </authorList>
    </citation>
    <scope>NUCLEOTIDE SEQUENCE [LARGE SCALE GENOMIC DNA]</scope>
    <source>
        <strain evidence="2">cv. 9930</strain>
    </source>
</reference>
<name>A0A0A0K9J8_CUCSA</name>
<dbReference type="Proteomes" id="UP000029981">
    <property type="component" value="Chromosome 7"/>
</dbReference>
<proteinExistence type="predicted"/>
<keyword evidence="2" id="KW-1185">Reference proteome</keyword>
<evidence type="ECO:0000313" key="1">
    <source>
        <dbReference type="EMBL" id="KGN45032.1"/>
    </source>
</evidence>
<gene>
    <name evidence="1" type="ORF">Csa_7G407840</name>
</gene>
<reference evidence="1 2" key="3">
    <citation type="journal article" date="2010" name="BMC Genomics">
        <title>Transcriptome sequencing and comparative analysis of cucumber flowers with different sex types.</title>
        <authorList>
            <person name="Guo S."/>
            <person name="Zheng Y."/>
            <person name="Joung J.G."/>
            <person name="Liu S."/>
            <person name="Zhang Z."/>
            <person name="Crasta O.R."/>
            <person name="Sobral B.W."/>
            <person name="Xu Y."/>
            <person name="Huang S."/>
            <person name="Fei Z."/>
        </authorList>
    </citation>
    <scope>NUCLEOTIDE SEQUENCE [LARGE SCALE GENOMIC DNA]</scope>
    <source>
        <strain evidence="2">cv. 9930</strain>
    </source>
</reference>
<organism evidence="1 2">
    <name type="scientific">Cucumis sativus</name>
    <name type="common">Cucumber</name>
    <dbReference type="NCBI Taxonomy" id="3659"/>
    <lineage>
        <taxon>Eukaryota</taxon>
        <taxon>Viridiplantae</taxon>
        <taxon>Streptophyta</taxon>
        <taxon>Embryophyta</taxon>
        <taxon>Tracheophyta</taxon>
        <taxon>Spermatophyta</taxon>
        <taxon>Magnoliopsida</taxon>
        <taxon>eudicotyledons</taxon>
        <taxon>Gunneridae</taxon>
        <taxon>Pentapetalae</taxon>
        <taxon>rosids</taxon>
        <taxon>fabids</taxon>
        <taxon>Cucurbitales</taxon>
        <taxon>Cucurbitaceae</taxon>
        <taxon>Benincaseae</taxon>
        <taxon>Cucumis</taxon>
    </lineage>
</organism>
<dbReference type="EMBL" id="CM002928">
    <property type="protein sequence ID" value="KGN45032.1"/>
    <property type="molecule type" value="Genomic_DNA"/>
</dbReference>
<sequence length="108" mass="12073">MDVAREVEALQRSHSVKGIGIGIDIMGPCFAEISACMIICGLDNKMVIVQFGSIQVMGQFLSQLIEYCGTQSNTQHTNVSRILSTCFGIFFLCHNFIENLNYFLMVRD</sequence>
<accession>A0A0A0K9J8</accession>
<reference evidence="1 2" key="1">
    <citation type="journal article" date="2009" name="Nat. Genet.">
        <title>The genome of the cucumber, Cucumis sativus L.</title>
        <authorList>
            <person name="Huang S."/>
            <person name="Li R."/>
            <person name="Zhang Z."/>
            <person name="Li L."/>
            <person name="Gu X."/>
            <person name="Fan W."/>
            <person name="Lucas W.J."/>
            <person name="Wang X."/>
            <person name="Xie B."/>
            <person name="Ni P."/>
            <person name="Ren Y."/>
            <person name="Zhu H."/>
            <person name="Li J."/>
            <person name="Lin K."/>
            <person name="Jin W."/>
            <person name="Fei Z."/>
            <person name="Li G."/>
            <person name="Staub J."/>
            <person name="Kilian A."/>
            <person name="van der Vossen E.A."/>
            <person name="Wu Y."/>
            <person name="Guo J."/>
            <person name="He J."/>
            <person name="Jia Z."/>
            <person name="Ren Y."/>
            <person name="Tian G."/>
            <person name="Lu Y."/>
            <person name="Ruan J."/>
            <person name="Qian W."/>
            <person name="Wang M."/>
            <person name="Huang Q."/>
            <person name="Li B."/>
            <person name="Xuan Z."/>
            <person name="Cao J."/>
            <person name="Asan"/>
            <person name="Wu Z."/>
            <person name="Zhang J."/>
            <person name="Cai Q."/>
            <person name="Bai Y."/>
            <person name="Zhao B."/>
            <person name="Han Y."/>
            <person name="Li Y."/>
            <person name="Li X."/>
            <person name="Wang S."/>
            <person name="Shi Q."/>
            <person name="Liu S."/>
            <person name="Cho W.K."/>
            <person name="Kim J.Y."/>
            <person name="Xu Y."/>
            <person name="Heller-Uszynska K."/>
            <person name="Miao H."/>
            <person name="Cheng Z."/>
            <person name="Zhang S."/>
            <person name="Wu J."/>
            <person name="Yang Y."/>
            <person name="Kang H."/>
            <person name="Li M."/>
            <person name="Liang H."/>
            <person name="Ren X."/>
            <person name="Shi Z."/>
            <person name="Wen M."/>
            <person name="Jian M."/>
            <person name="Yang H."/>
            <person name="Zhang G."/>
            <person name="Yang Z."/>
            <person name="Chen R."/>
            <person name="Liu S."/>
            <person name="Li J."/>
            <person name="Ma L."/>
            <person name="Liu H."/>
            <person name="Zhou Y."/>
            <person name="Zhao J."/>
            <person name="Fang X."/>
            <person name="Li G."/>
            <person name="Fang L."/>
            <person name="Li Y."/>
            <person name="Liu D."/>
            <person name="Zheng H."/>
            <person name="Zhang Y."/>
            <person name="Qin N."/>
            <person name="Li Z."/>
            <person name="Yang G."/>
            <person name="Yang S."/>
            <person name="Bolund L."/>
            <person name="Kristiansen K."/>
            <person name="Zheng H."/>
            <person name="Li S."/>
            <person name="Zhang X."/>
            <person name="Yang H."/>
            <person name="Wang J."/>
            <person name="Sun R."/>
            <person name="Zhang B."/>
            <person name="Jiang S."/>
            <person name="Wang J."/>
            <person name="Du Y."/>
            <person name="Li S."/>
        </authorList>
    </citation>
    <scope>NUCLEOTIDE SEQUENCE [LARGE SCALE GENOMIC DNA]</scope>
    <source>
        <strain evidence="2">cv. 9930</strain>
    </source>
</reference>
<evidence type="ECO:0000313" key="2">
    <source>
        <dbReference type="Proteomes" id="UP000029981"/>
    </source>
</evidence>
<dbReference type="Gramene" id="KGN45032">
    <property type="protein sequence ID" value="KGN45032"/>
    <property type="gene ID" value="Csa_7G407840"/>
</dbReference>